<accession>A0ACC0KIG9</accession>
<keyword evidence="2" id="KW-1185">Reference proteome</keyword>
<dbReference type="EMBL" id="CM046106">
    <property type="protein sequence ID" value="KAI8436040.1"/>
    <property type="molecule type" value="Genomic_DNA"/>
</dbReference>
<proteinExistence type="predicted"/>
<sequence>MEPYPANIQGATIGLVGNDLLAGGALLRRKQLTAYPGIDHANNEKDYQTTRVYPRLCTRKLFDLGPKESLGQTRACHPSQSCAASCQSSTWRRGRSAWTLSSQRYLGRPTGRRPAGRPTYALLAARCSPIRSSHQLLDSLFLRILHVPTEYLHMKRYKNARARRRSLHVGGTVYRGVDKFRYLGCTITDTNNREEEIYIRIQNTQRCSAALHKVLVSRLLSRSTKLRIYKTVVRPVLMYGCEAWPLTQKEEYQLLVAESKVLRKILGPVKRDDDMREDPGLSNMLLPTRNPRVQLCVVENNGKPRHCFPKKVIMEDWMIEHNKNYTGEEKEYRFKIFSDNLKRINAINQNFKGPWLAQLSDLSDLTYLDFAKLKNLTEEDFLADLSKDRINAINQNFKGDWVALINKNTGSTYREFLKENNVTEEADLGPGRYEPSLKKTQLEIGLVEEKHKDYLQSS</sequence>
<name>A0ACC0KIG9_CHOFU</name>
<organism evidence="1 2">
    <name type="scientific">Choristoneura fumiferana</name>
    <name type="common">Spruce budworm moth</name>
    <name type="synonym">Archips fumiferana</name>
    <dbReference type="NCBI Taxonomy" id="7141"/>
    <lineage>
        <taxon>Eukaryota</taxon>
        <taxon>Metazoa</taxon>
        <taxon>Ecdysozoa</taxon>
        <taxon>Arthropoda</taxon>
        <taxon>Hexapoda</taxon>
        <taxon>Insecta</taxon>
        <taxon>Pterygota</taxon>
        <taxon>Neoptera</taxon>
        <taxon>Endopterygota</taxon>
        <taxon>Lepidoptera</taxon>
        <taxon>Glossata</taxon>
        <taxon>Ditrysia</taxon>
        <taxon>Tortricoidea</taxon>
        <taxon>Tortricidae</taxon>
        <taxon>Tortricinae</taxon>
        <taxon>Choristoneura</taxon>
    </lineage>
</organism>
<gene>
    <name evidence="1" type="ORF">MSG28_004167</name>
</gene>
<evidence type="ECO:0000313" key="2">
    <source>
        <dbReference type="Proteomes" id="UP001064048"/>
    </source>
</evidence>
<protein>
    <submittedName>
        <fullName evidence="1">Uncharacterized protein</fullName>
    </submittedName>
</protein>
<reference evidence="1 2" key="1">
    <citation type="journal article" date="2022" name="Genome Biol. Evol.">
        <title>The Spruce Budworm Genome: Reconstructing the Evolutionary History of Antifreeze Proteins.</title>
        <authorList>
            <person name="Beliveau C."/>
            <person name="Gagne P."/>
            <person name="Picq S."/>
            <person name="Vernygora O."/>
            <person name="Keeling C.I."/>
            <person name="Pinkney K."/>
            <person name="Doucet D."/>
            <person name="Wen F."/>
            <person name="Johnston J.S."/>
            <person name="Maaroufi H."/>
            <person name="Boyle B."/>
            <person name="Laroche J."/>
            <person name="Dewar K."/>
            <person name="Juretic N."/>
            <person name="Blackburn G."/>
            <person name="Nisole A."/>
            <person name="Brunet B."/>
            <person name="Brandao M."/>
            <person name="Lumley L."/>
            <person name="Duan J."/>
            <person name="Quan G."/>
            <person name="Lucarotti C.J."/>
            <person name="Roe A.D."/>
            <person name="Sperling F.A.H."/>
            <person name="Levesque R.C."/>
            <person name="Cusson M."/>
        </authorList>
    </citation>
    <scope>NUCLEOTIDE SEQUENCE [LARGE SCALE GENOMIC DNA]</scope>
    <source>
        <strain evidence="1">Glfc:IPQL:Cfum</strain>
    </source>
</reference>
<dbReference type="Proteomes" id="UP001064048">
    <property type="component" value="Chromosome 6"/>
</dbReference>
<evidence type="ECO:0000313" key="1">
    <source>
        <dbReference type="EMBL" id="KAI8436040.1"/>
    </source>
</evidence>
<comment type="caution">
    <text evidence="1">The sequence shown here is derived from an EMBL/GenBank/DDBJ whole genome shotgun (WGS) entry which is preliminary data.</text>
</comment>